<dbReference type="InterPro" id="IPR006179">
    <property type="entry name" value="5_nucleotidase/apyrase"/>
</dbReference>
<dbReference type="Pfam" id="PF00149">
    <property type="entry name" value="Metallophos"/>
    <property type="match status" value="1"/>
</dbReference>
<comment type="similarity">
    <text evidence="2">Belongs to the 5'-nucleotidase family.</text>
</comment>
<dbReference type="Gene3D" id="3.60.21.10">
    <property type="match status" value="1"/>
</dbReference>
<protein>
    <submittedName>
        <fullName evidence="5">Bifunctional metallophosphatase/5'-nucleotidase</fullName>
    </submittedName>
</protein>
<feature type="domain" description="5'-Nucleotidase C-terminal" evidence="4">
    <location>
        <begin position="292"/>
        <end position="429"/>
    </location>
</feature>
<evidence type="ECO:0000256" key="1">
    <source>
        <dbReference type="ARBA" id="ARBA00022729"/>
    </source>
</evidence>
<dbReference type="InterPro" id="IPR036907">
    <property type="entry name" value="5'-Nucleotdase_C_sf"/>
</dbReference>
<dbReference type="RefSeq" id="WP_181750863.1">
    <property type="nucleotide sequence ID" value="NZ_JACEIQ010000003.1"/>
</dbReference>
<evidence type="ECO:0000259" key="4">
    <source>
        <dbReference type="Pfam" id="PF02872"/>
    </source>
</evidence>
<dbReference type="AlphaFoldDB" id="A0A7W2A8B0"/>
<dbReference type="SUPFAM" id="SSF55816">
    <property type="entry name" value="5'-nucleotidase (syn. UDP-sugar hydrolase), C-terminal domain"/>
    <property type="match status" value="1"/>
</dbReference>
<dbReference type="GO" id="GO:0009166">
    <property type="term" value="P:nucleotide catabolic process"/>
    <property type="evidence" value="ECO:0007669"/>
    <property type="project" value="InterPro"/>
</dbReference>
<organism evidence="5 6">
    <name type="scientific">Paenactinomyces guangxiensis</name>
    <dbReference type="NCBI Taxonomy" id="1490290"/>
    <lineage>
        <taxon>Bacteria</taxon>
        <taxon>Bacillati</taxon>
        <taxon>Bacillota</taxon>
        <taxon>Bacilli</taxon>
        <taxon>Bacillales</taxon>
        <taxon>Thermoactinomycetaceae</taxon>
        <taxon>Paenactinomyces</taxon>
    </lineage>
</organism>
<keyword evidence="6" id="KW-1185">Reference proteome</keyword>
<evidence type="ECO:0000313" key="5">
    <source>
        <dbReference type="EMBL" id="MBA4493623.1"/>
    </source>
</evidence>
<dbReference type="GO" id="GO:0008253">
    <property type="term" value="F:5'-nucleotidase activity"/>
    <property type="evidence" value="ECO:0007669"/>
    <property type="project" value="TreeGrafter"/>
</dbReference>
<comment type="caution">
    <text evidence="5">The sequence shown here is derived from an EMBL/GenBank/DDBJ whole genome shotgun (WGS) entry which is preliminary data.</text>
</comment>
<evidence type="ECO:0000313" key="6">
    <source>
        <dbReference type="Proteomes" id="UP000535491"/>
    </source>
</evidence>
<keyword evidence="1" id="KW-0732">Signal</keyword>
<dbReference type="Pfam" id="PF02872">
    <property type="entry name" value="5_nucleotid_C"/>
    <property type="match status" value="1"/>
</dbReference>
<feature type="domain" description="Calcineurin-like phosphoesterase" evidence="3">
    <location>
        <begin position="8"/>
        <end position="207"/>
    </location>
</feature>
<reference evidence="5 6" key="1">
    <citation type="submission" date="2020-07" db="EMBL/GenBank/DDBJ databases">
        <authorList>
            <person name="Feng H."/>
        </authorList>
    </citation>
    <scope>NUCLEOTIDE SEQUENCE [LARGE SCALE GENOMIC DNA]</scope>
    <source>
        <strain evidence="6">s-10</strain>
    </source>
</reference>
<sequence>MSAVKRFHLLHTNDLHSRLEQTPKIHTLASHLRQEWERRSEAGFFLDIGDHMDRVRLETEGTDGKVNRAILEASGYDLITLGNNELLTFSQKHLEDNYLGAPFSVVSSNVVDAASGVRPSWIKPRQILTRHGVRFAFLGVTIPYEMVYELMGWKVQDPFQVLAREVAQLRDKADVIVILSHLGYPNDCQLAELVPGIDLIIGGHTHHLLETPERIGSTWIAGAGKFGSHLGRITIEVEEGTRQIARLEGCCYSVDETEGKNEIQQIIDSYRLMAEKNLSRSIIRLERPLPVDWKRESPFGNLLADSLRDWVGTEIALVNSGQLLNGLPAGTVSRKQLHQVCPHPINPVLLQIKGREIRRSLEESLLEKYVELQIRGFGFRGKILGSLCVSGLNISADLNAEPYQKIRSIRVGHSLLYDEKEYHIATIDMFTFGSGYLELKRGKLLKYFLPEFLRDVLAYRLQKPEAVRECEVRRWQVR</sequence>
<dbReference type="CDD" id="cd00845">
    <property type="entry name" value="MPP_UshA_N_like"/>
    <property type="match status" value="1"/>
</dbReference>
<dbReference type="Proteomes" id="UP000535491">
    <property type="component" value="Unassembled WGS sequence"/>
</dbReference>
<dbReference type="PANTHER" id="PTHR11575">
    <property type="entry name" value="5'-NUCLEOTIDASE-RELATED"/>
    <property type="match status" value="1"/>
</dbReference>
<name>A0A7W2A8B0_9BACL</name>
<dbReference type="InterPro" id="IPR004843">
    <property type="entry name" value="Calcineurin-like_PHP"/>
</dbReference>
<dbReference type="InterPro" id="IPR008334">
    <property type="entry name" value="5'-Nucleotdase_C"/>
</dbReference>
<dbReference type="InterPro" id="IPR029052">
    <property type="entry name" value="Metallo-depent_PP-like"/>
</dbReference>
<dbReference type="PANTHER" id="PTHR11575:SF23">
    <property type="entry name" value="5-NUCLEOTIDASE FAMILY PROTEIN"/>
    <property type="match status" value="1"/>
</dbReference>
<dbReference type="SUPFAM" id="SSF56300">
    <property type="entry name" value="Metallo-dependent phosphatases"/>
    <property type="match status" value="1"/>
</dbReference>
<dbReference type="PRINTS" id="PR01607">
    <property type="entry name" value="APYRASEFAMLY"/>
</dbReference>
<keyword evidence="2" id="KW-0547">Nucleotide-binding</keyword>
<accession>A0A7W2A8B0</accession>
<dbReference type="GO" id="GO:0000166">
    <property type="term" value="F:nucleotide binding"/>
    <property type="evidence" value="ECO:0007669"/>
    <property type="project" value="UniProtKB-KW"/>
</dbReference>
<dbReference type="EMBL" id="JACEIQ010000003">
    <property type="protein sequence ID" value="MBA4493623.1"/>
    <property type="molecule type" value="Genomic_DNA"/>
</dbReference>
<dbReference type="GO" id="GO:0030288">
    <property type="term" value="C:outer membrane-bounded periplasmic space"/>
    <property type="evidence" value="ECO:0007669"/>
    <property type="project" value="TreeGrafter"/>
</dbReference>
<dbReference type="Gene3D" id="3.90.780.10">
    <property type="entry name" value="5'-Nucleotidase, C-terminal domain"/>
    <property type="match status" value="1"/>
</dbReference>
<dbReference type="GO" id="GO:0008768">
    <property type="term" value="F:UDP-sugar diphosphatase activity"/>
    <property type="evidence" value="ECO:0007669"/>
    <property type="project" value="TreeGrafter"/>
</dbReference>
<proteinExistence type="inferred from homology"/>
<evidence type="ECO:0000256" key="2">
    <source>
        <dbReference type="RuleBase" id="RU362119"/>
    </source>
</evidence>
<keyword evidence="2" id="KW-0378">Hydrolase</keyword>
<gene>
    <name evidence="5" type="ORF">H1191_04820</name>
</gene>
<evidence type="ECO:0000259" key="3">
    <source>
        <dbReference type="Pfam" id="PF00149"/>
    </source>
</evidence>